<dbReference type="BioCyc" id="IAGG583356:GHAH-1236-MONOMER"/>
<feature type="transmembrane region" description="Helical" evidence="1">
    <location>
        <begin position="634"/>
        <end position="654"/>
    </location>
</feature>
<evidence type="ECO:0000313" key="3">
    <source>
        <dbReference type="Proteomes" id="UP000001304"/>
    </source>
</evidence>
<evidence type="ECO:0000256" key="1">
    <source>
        <dbReference type="SAM" id="Phobius"/>
    </source>
</evidence>
<feature type="transmembrane region" description="Helical" evidence="1">
    <location>
        <begin position="697"/>
        <end position="721"/>
    </location>
</feature>
<name>E0SPK6_IGNAA</name>
<keyword evidence="1" id="KW-1133">Transmembrane helix</keyword>
<sequence length="743" mass="81881">MRKLLAAIATLILLAVSPHITAIITTASNYSALDVVARNRMLLDISFQIVDIVDYNDTRYIVVNSTNALPYASGIDIFASSGARVSKKEEALAILTQVVFRKELSQITISDIEALRDFHRQVLTLREAVVPYKSYTESIIYWLTNKSCITMFNKKVCAIDAIKEIGISEVSQLKDEVYSLNSYLGMIVDSSSRIDSCLPVVIDELERYIYGENIPFSALKAPLSECSSAFKDLKRGVDGINSKVSNLVNMLTTVQKYLESIGRRDPTGLVRRFIDYFADLLSDLESLAEKASLSLSTISEKASEYSTKFSALASPEEKAKKELFEPWCSRVVAPIMIYSTLGLITGILLTAVLAIITTYNREGFVGCSRVRTLLTPIAYIVVAVIIFSAFLYLMTGRITVNPIDHFVELGRLGIDNTMIVIAASIASTILLGSVIIYGINRNRSNFRRSLRLSAELALAPLIDIYIVYILFFLVIVSMAVVLFLSIGAGREPSIMLFAVLPLLIGIGILRGGKVRYESDIIQGVPGITLLAYGILIIITPLILNALSYILPINISYSFEFALISLFIGFASMGGCFAFVYLGSMRTIGLLMIIITLLSGLYNSIIGIIVILISVTLIALGGMEDKAVDRGEADFVRIAMFFALITISLLVFFVLPQINLDQEVLLNSSINSVLGPFAGLLLWFASRLMVGKITIISAYLYILLVLMISIFSAIVYLVTLNIMRIASLIKRYVAVRRTIISEVK</sequence>
<reference evidence="2 3" key="1">
    <citation type="journal article" date="2010" name="Stand. Genomic Sci.">
        <title>Complete genome sequence of Ignisphaera aggregans type strain (AQ1.S1).</title>
        <authorList>
            <person name="Goker M."/>
            <person name="Held B."/>
            <person name="Lapidus A."/>
            <person name="Nolan M."/>
            <person name="Spring S."/>
            <person name="Yasawong M."/>
            <person name="Lucas S."/>
            <person name="Glavina Del Rio T."/>
            <person name="Tice H."/>
            <person name="Cheng J.F."/>
            <person name="Goodwin L."/>
            <person name="Tapia R."/>
            <person name="Pitluck S."/>
            <person name="Liolios K."/>
            <person name="Ivanova N."/>
            <person name="Mavromatis K."/>
            <person name="Mikhailova N."/>
            <person name="Pati A."/>
            <person name="Chen A."/>
            <person name="Palaniappan K."/>
            <person name="Brambilla E."/>
            <person name="Land M."/>
            <person name="Hauser L."/>
            <person name="Chang Y.J."/>
            <person name="Jeffries C.D."/>
            <person name="Brettin T."/>
            <person name="Detter J.C."/>
            <person name="Han C."/>
            <person name="Rohde M."/>
            <person name="Sikorski J."/>
            <person name="Woyke T."/>
            <person name="Bristow J."/>
            <person name="Eisen J.A."/>
            <person name="Markowitz V."/>
            <person name="Hugenholtz P."/>
            <person name="Kyrpides N.C."/>
            <person name="Klenk H.P."/>
        </authorList>
    </citation>
    <scope>NUCLEOTIDE SEQUENCE [LARGE SCALE GENOMIC DNA]</scope>
    <source>
        <strain evidence="3">DSM 17230 / JCM 13409 / AQ1.S1</strain>
    </source>
</reference>
<gene>
    <name evidence="2" type="ordered locus">Igag_1256</name>
</gene>
<feature type="transmembrane region" description="Helical" evidence="1">
    <location>
        <begin position="461"/>
        <end position="486"/>
    </location>
</feature>
<dbReference type="EMBL" id="CP002098">
    <property type="protein sequence ID" value="ADM28062.1"/>
    <property type="molecule type" value="Genomic_DNA"/>
</dbReference>
<feature type="transmembrane region" description="Helical" evidence="1">
    <location>
        <begin position="418"/>
        <end position="440"/>
    </location>
</feature>
<organism evidence="2 3">
    <name type="scientific">Ignisphaera aggregans (strain DSM 17230 / JCM 13409 / AQ1.S1)</name>
    <dbReference type="NCBI Taxonomy" id="583356"/>
    <lineage>
        <taxon>Archaea</taxon>
        <taxon>Thermoproteota</taxon>
        <taxon>Thermoprotei</taxon>
        <taxon>Desulfurococcales</taxon>
        <taxon>Desulfurococcaceae</taxon>
        <taxon>Ignisphaera</taxon>
    </lineage>
</organism>
<feature type="transmembrane region" description="Helical" evidence="1">
    <location>
        <begin position="529"/>
        <end position="550"/>
    </location>
</feature>
<keyword evidence="3" id="KW-1185">Reference proteome</keyword>
<feature type="transmembrane region" description="Helical" evidence="1">
    <location>
        <begin position="377"/>
        <end position="398"/>
    </location>
</feature>
<feature type="transmembrane region" description="Helical" evidence="1">
    <location>
        <begin position="562"/>
        <end position="582"/>
    </location>
</feature>
<dbReference type="Proteomes" id="UP000001304">
    <property type="component" value="Chromosome"/>
</dbReference>
<feature type="transmembrane region" description="Helical" evidence="1">
    <location>
        <begin position="589"/>
        <end position="622"/>
    </location>
</feature>
<evidence type="ECO:0000313" key="2">
    <source>
        <dbReference type="EMBL" id="ADM28062.1"/>
    </source>
</evidence>
<dbReference type="HOGENOM" id="CLU_373693_0_0_2"/>
<feature type="transmembrane region" description="Helical" evidence="1">
    <location>
        <begin position="663"/>
        <end position="685"/>
    </location>
</feature>
<keyword evidence="1" id="KW-0812">Transmembrane</keyword>
<feature type="transmembrane region" description="Helical" evidence="1">
    <location>
        <begin position="492"/>
        <end position="509"/>
    </location>
</feature>
<dbReference type="KEGG" id="iag:Igag_1256"/>
<proteinExistence type="predicted"/>
<dbReference type="AlphaFoldDB" id="E0SPK6"/>
<protein>
    <submittedName>
        <fullName evidence="2">Uncharacterized protein</fullName>
    </submittedName>
</protein>
<feature type="transmembrane region" description="Helical" evidence="1">
    <location>
        <begin position="335"/>
        <end position="356"/>
    </location>
</feature>
<keyword evidence="1" id="KW-0472">Membrane</keyword>
<accession>E0SPK6</accession>